<dbReference type="Proteomes" id="UP000199548">
    <property type="component" value="Unassembled WGS sequence"/>
</dbReference>
<dbReference type="SUPFAM" id="SSF46689">
    <property type="entry name" value="Homeodomain-like"/>
    <property type="match status" value="1"/>
</dbReference>
<gene>
    <name evidence="8" type="ORF">SAMN05192543_106281</name>
</gene>
<evidence type="ECO:0000256" key="6">
    <source>
        <dbReference type="PROSITE-ProRule" id="PRU00335"/>
    </source>
</evidence>
<proteinExistence type="predicted"/>
<accession>A0A1I3QAV8</accession>
<dbReference type="PROSITE" id="PS50977">
    <property type="entry name" value="HTH_TETR_2"/>
    <property type="match status" value="1"/>
</dbReference>
<keyword evidence="2" id="KW-0678">Repressor</keyword>
<sequence>MAIQKEQVIEAAIELLDELGIEGVTMRKLAQALDIKAASLYWHFENKQVLMDGMADLLMENVARKMPRNRTWEEQLRQVAGEIRRAMLRHRDGARVFAGSNGVTENVMRVGNALIASLVEAGADSRLAAWGSFSVLYYVLGFVMEEQALGPDNGIDLKARQAAFVALANTAYPHAHDVAGDIFNRNFDQRFALGIDLLIRGIESRIADA</sequence>
<dbReference type="PANTHER" id="PTHR30055">
    <property type="entry name" value="HTH-TYPE TRANSCRIPTIONAL REGULATOR RUTR"/>
    <property type="match status" value="1"/>
</dbReference>
<dbReference type="GO" id="GO:0046677">
    <property type="term" value="P:response to antibiotic"/>
    <property type="evidence" value="ECO:0007669"/>
    <property type="project" value="InterPro"/>
</dbReference>
<dbReference type="RefSeq" id="WP_091015411.1">
    <property type="nucleotide sequence ID" value="NZ_CP041743.1"/>
</dbReference>
<keyword evidence="9" id="KW-1185">Reference proteome</keyword>
<dbReference type="AlphaFoldDB" id="A0A1I3QAV8"/>
<dbReference type="InterPro" id="IPR004111">
    <property type="entry name" value="Repressor_TetR_C"/>
</dbReference>
<keyword evidence="4 6" id="KW-0238">DNA-binding</keyword>
<evidence type="ECO:0000256" key="4">
    <source>
        <dbReference type="ARBA" id="ARBA00023125"/>
    </source>
</evidence>
<protein>
    <submittedName>
        <fullName evidence="8">Transcriptional regulator, TetR family</fullName>
    </submittedName>
</protein>
<reference evidence="8 9" key="1">
    <citation type="submission" date="2016-10" db="EMBL/GenBank/DDBJ databases">
        <authorList>
            <person name="de Groot N.N."/>
        </authorList>
    </citation>
    <scope>NUCLEOTIDE SEQUENCE [LARGE SCALE GENOMIC DNA]</scope>
    <source>
        <strain evidence="8 9">LMG 23650</strain>
    </source>
</reference>
<feature type="DNA-binding region" description="H-T-H motif" evidence="6">
    <location>
        <begin position="25"/>
        <end position="44"/>
    </location>
</feature>
<evidence type="ECO:0000313" key="9">
    <source>
        <dbReference type="Proteomes" id="UP000199548"/>
    </source>
</evidence>
<dbReference type="PANTHER" id="PTHR30055:SF151">
    <property type="entry name" value="TRANSCRIPTIONAL REGULATORY PROTEIN"/>
    <property type="match status" value="1"/>
</dbReference>
<dbReference type="STRING" id="420953.SAMN05192543_106281"/>
<name>A0A1I3QAV8_9BURK</name>
<evidence type="ECO:0000256" key="2">
    <source>
        <dbReference type="ARBA" id="ARBA00022491"/>
    </source>
</evidence>
<dbReference type="GO" id="GO:0045892">
    <property type="term" value="P:negative regulation of DNA-templated transcription"/>
    <property type="evidence" value="ECO:0007669"/>
    <property type="project" value="InterPro"/>
</dbReference>
<dbReference type="Gene3D" id="1.10.10.60">
    <property type="entry name" value="Homeodomain-like"/>
    <property type="match status" value="1"/>
</dbReference>
<evidence type="ECO:0000256" key="5">
    <source>
        <dbReference type="ARBA" id="ARBA00023163"/>
    </source>
</evidence>
<dbReference type="SUPFAM" id="SSF48498">
    <property type="entry name" value="Tetracyclin repressor-like, C-terminal domain"/>
    <property type="match status" value="1"/>
</dbReference>
<evidence type="ECO:0000256" key="1">
    <source>
        <dbReference type="ARBA" id="ARBA00002856"/>
    </source>
</evidence>
<feature type="domain" description="HTH tetR-type" evidence="7">
    <location>
        <begin position="2"/>
        <end position="62"/>
    </location>
</feature>
<dbReference type="EMBL" id="FOQU01000006">
    <property type="protein sequence ID" value="SFJ30719.1"/>
    <property type="molecule type" value="Genomic_DNA"/>
</dbReference>
<dbReference type="GO" id="GO:0003700">
    <property type="term" value="F:DNA-binding transcription factor activity"/>
    <property type="evidence" value="ECO:0007669"/>
    <property type="project" value="TreeGrafter"/>
</dbReference>
<evidence type="ECO:0000259" key="7">
    <source>
        <dbReference type="PROSITE" id="PS50977"/>
    </source>
</evidence>
<dbReference type="Gene3D" id="1.10.357.10">
    <property type="entry name" value="Tetracycline Repressor, domain 2"/>
    <property type="match status" value="1"/>
</dbReference>
<dbReference type="InterPro" id="IPR050109">
    <property type="entry name" value="HTH-type_TetR-like_transc_reg"/>
</dbReference>
<dbReference type="InterPro" id="IPR003012">
    <property type="entry name" value="Tet_transcr_reg_TetR"/>
</dbReference>
<dbReference type="OrthoDB" id="9798857at2"/>
<keyword evidence="5" id="KW-0804">Transcription</keyword>
<dbReference type="InterPro" id="IPR001647">
    <property type="entry name" value="HTH_TetR"/>
</dbReference>
<evidence type="ECO:0000313" key="8">
    <source>
        <dbReference type="EMBL" id="SFJ30719.1"/>
    </source>
</evidence>
<dbReference type="Pfam" id="PF02909">
    <property type="entry name" value="TetR_C_1"/>
    <property type="match status" value="1"/>
</dbReference>
<keyword evidence="3" id="KW-0805">Transcription regulation</keyword>
<dbReference type="PRINTS" id="PR00455">
    <property type="entry name" value="HTHTETR"/>
</dbReference>
<comment type="function">
    <text evidence="1">TetR is the repressor of the tetracycline resistance element; its N-terminal region forms a helix-turn-helix structure and binds DNA. Binding of tetracycline to TetR reduces the repressor affinity for the tetracycline resistance gene (tetA) promoter operator sites.</text>
</comment>
<organism evidence="8 9">
    <name type="scientific">Paraburkholderia megapolitana</name>
    <dbReference type="NCBI Taxonomy" id="420953"/>
    <lineage>
        <taxon>Bacteria</taxon>
        <taxon>Pseudomonadati</taxon>
        <taxon>Pseudomonadota</taxon>
        <taxon>Betaproteobacteria</taxon>
        <taxon>Burkholderiales</taxon>
        <taxon>Burkholderiaceae</taxon>
        <taxon>Paraburkholderia</taxon>
    </lineage>
</organism>
<dbReference type="Pfam" id="PF00440">
    <property type="entry name" value="TetR_N"/>
    <property type="match status" value="1"/>
</dbReference>
<dbReference type="GO" id="GO:0000976">
    <property type="term" value="F:transcription cis-regulatory region binding"/>
    <property type="evidence" value="ECO:0007669"/>
    <property type="project" value="TreeGrafter"/>
</dbReference>
<evidence type="ECO:0000256" key="3">
    <source>
        <dbReference type="ARBA" id="ARBA00023015"/>
    </source>
</evidence>
<dbReference type="InterPro" id="IPR036271">
    <property type="entry name" value="Tet_transcr_reg_TetR-rel_C_sf"/>
</dbReference>
<dbReference type="InterPro" id="IPR009057">
    <property type="entry name" value="Homeodomain-like_sf"/>
</dbReference>
<dbReference type="PRINTS" id="PR00400">
    <property type="entry name" value="TETREPRESSOR"/>
</dbReference>